<dbReference type="Proteomes" id="UP001480082">
    <property type="component" value="Unassembled WGS sequence"/>
</dbReference>
<name>A0ACC6STB1_9HYPH</name>
<proteinExistence type="predicted"/>
<accession>A0ACC6STB1</accession>
<reference evidence="1 2" key="1">
    <citation type="journal article" date="2024" name="Proc. Natl. Acad. Sci. U.S.A.">
        <title>The evolutionary genomics of adaptation to stress in wild rhizobium bacteria.</title>
        <authorList>
            <person name="Kehlet-Delgado H."/>
            <person name="Montoya A.P."/>
            <person name="Jensen K.T."/>
            <person name="Wendlandt C.E."/>
            <person name="Dexheimer C."/>
            <person name="Roberts M."/>
            <person name="Torres Martinez L."/>
            <person name="Friesen M.L."/>
            <person name="Griffitts J.S."/>
            <person name="Porter S.S."/>
        </authorList>
    </citation>
    <scope>NUCLEOTIDE SEQUENCE [LARGE SCALE GENOMIC DNA]</scope>
    <source>
        <strain evidence="1 2">M0468</strain>
    </source>
</reference>
<protein>
    <submittedName>
        <fullName evidence="1">Helix-turn-helix transcriptional regulator</fullName>
    </submittedName>
</protein>
<dbReference type="EMBL" id="JAMYRI010000001">
    <property type="protein sequence ID" value="MER9282900.1"/>
    <property type="molecule type" value="Genomic_DNA"/>
</dbReference>
<evidence type="ECO:0000313" key="1">
    <source>
        <dbReference type="EMBL" id="MER9282900.1"/>
    </source>
</evidence>
<evidence type="ECO:0000313" key="2">
    <source>
        <dbReference type="Proteomes" id="UP001480082"/>
    </source>
</evidence>
<sequence length="233" mass="25162">MNLVERPRSTVFQAQRAMAAMGPGSRPSPLRHSQSPDRQVERPAAAAEGDQPPLHSFPGMLDRLGYGCLVLSETKKVLKWNATARVILSGYGSQVNNADGLSGALRSLIANVPCHLNPGSFAWIVVRSSGDRPVVINERGLFAADNTIVVALLDRETKSAPNPQTLQRMFGLTGAETHLAVRLAKGYTPLEIAESCALSRTTIRTQLASLFAKTETRRQAELVTLLARVSVLP</sequence>
<comment type="caution">
    <text evidence="1">The sequence shown here is derived from an EMBL/GenBank/DDBJ whole genome shotgun (WGS) entry which is preliminary data.</text>
</comment>
<gene>
    <name evidence="1" type="ORF">NKI81_02835</name>
</gene>
<keyword evidence="2" id="KW-1185">Reference proteome</keyword>
<organism evidence="1 2">
    <name type="scientific">Mesorhizobium australicum</name>
    <dbReference type="NCBI Taxonomy" id="536018"/>
    <lineage>
        <taxon>Bacteria</taxon>
        <taxon>Pseudomonadati</taxon>
        <taxon>Pseudomonadota</taxon>
        <taxon>Alphaproteobacteria</taxon>
        <taxon>Hyphomicrobiales</taxon>
        <taxon>Phyllobacteriaceae</taxon>
        <taxon>Mesorhizobium</taxon>
    </lineage>
</organism>